<protein>
    <submittedName>
        <fullName evidence="2">1429_t:CDS:1</fullName>
    </submittedName>
</protein>
<name>A0ABN7V7Q1_GIGMA</name>
<gene>
    <name evidence="2" type="ORF">GMARGA_LOCUS14732</name>
</gene>
<comment type="caution">
    <text evidence="2">The sequence shown here is derived from an EMBL/GenBank/DDBJ whole genome shotgun (WGS) entry which is preliminary data.</text>
</comment>
<proteinExistence type="predicted"/>
<evidence type="ECO:0000313" key="2">
    <source>
        <dbReference type="EMBL" id="CAG8734684.1"/>
    </source>
</evidence>
<feature type="non-terminal residue" evidence="2">
    <location>
        <position position="128"/>
    </location>
</feature>
<feature type="region of interest" description="Disordered" evidence="1">
    <location>
        <begin position="1"/>
        <end position="23"/>
    </location>
</feature>
<sequence length="128" mass="15495">MDEIDEKHQYGHKKRNNYEKKRNNTYLSDKVYHVQFFGLINKASRNYFNRNEDVIYKANKDEEVIDKNVRNSLACSNEKYQRNKEKVRDLPEPNKGENNIAETLNFLKYIYKTMTRLLQYLHNIINKS</sequence>
<accession>A0ABN7V7Q1</accession>
<evidence type="ECO:0000256" key="1">
    <source>
        <dbReference type="SAM" id="MobiDB-lite"/>
    </source>
</evidence>
<reference evidence="2 3" key="1">
    <citation type="submission" date="2021-06" db="EMBL/GenBank/DDBJ databases">
        <authorList>
            <person name="Kallberg Y."/>
            <person name="Tangrot J."/>
            <person name="Rosling A."/>
        </authorList>
    </citation>
    <scope>NUCLEOTIDE SEQUENCE [LARGE SCALE GENOMIC DNA]</scope>
    <source>
        <strain evidence="2 3">120-4 pot B 10/14</strain>
    </source>
</reference>
<dbReference type="Proteomes" id="UP000789901">
    <property type="component" value="Unassembled WGS sequence"/>
</dbReference>
<organism evidence="2 3">
    <name type="scientific">Gigaspora margarita</name>
    <dbReference type="NCBI Taxonomy" id="4874"/>
    <lineage>
        <taxon>Eukaryota</taxon>
        <taxon>Fungi</taxon>
        <taxon>Fungi incertae sedis</taxon>
        <taxon>Mucoromycota</taxon>
        <taxon>Glomeromycotina</taxon>
        <taxon>Glomeromycetes</taxon>
        <taxon>Diversisporales</taxon>
        <taxon>Gigasporaceae</taxon>
        <taxon>Gigaspora</taxon>
    </lineage>
</organism>
<dbReference type="EMBL" id="CAJVQB010009883">
    <property type="protein sequence ID" value="CAG8734684.1"/>
    <property type="molecule type" value="Genomic_DNA"/>
</dbReference>
<evidence type="ECO:0000313" key="3">
    <source>
        <dbReference type="Proteomes" id="UP000789901"/>
    </source>
</evidence>
<keyword evidence="3" id="KW-1185">Reference proteome</keyword>